<dbReference type="EMBL" id="CAMKVN010021159">
    <property type="protein sequence ID" value="CAI2199381.1"/>
    <property type="molecule type" value="Genomic_DNA"/>
</dbReference>
<sequence>PAICWYLKTIEAESQCYNCREVIKDIQTYQYYRNSMRIQSTYRV</sequence>
<reference evidence="1" key="1">
    <citation type="submission" date="2022-08" db="EMBL/GenBank/DDBJ databases">
        <authorList>
            <person name="Kallberg Y."/>
            <person name="Tangrot J."/>
            <person name="Rosling A."/>
        </authorList>
    </citation>
    <scope>NUCLEOTIDE SEQUENCE</scope>
    <source>
        <strain evidence="1">Wild A</strain>
    </source>
</reference>
<accession>A0A9W4T9V7</accession>
<keyword evidence="2" id="KW-1185">Reference proteome</keyword>
<proteinExistence type="predicted"/>
<evidence type="ECO:0000313" key="2">
    <source>
        <dbReference type="Proteomes" id="UP001153678"/>
    </source>
</evidence>
<dbReference type="Proteomes" id="UP001153678">
    <property type="component" value="Unassembled WGS sequence"/>
</dbReference>
<gene>
    <name evidence="1" type="ORF">FWILDA_LOCUS19045</name>
</gene>
<protein>
    <submittedName>
        <fullName evidence="1">6157_t:CDS:1</fullName>
    </submittedName>
</protein>
<name>A0A9W4T9V7_9GLOM</name>
<organism evidence="1 2">
    <name type="scientific">Funneliformis geosporum</name>
    <dbReference type="NCBI Taxonomy" id="1117311"/>
    <lineage>
        <taxon>Eukaryota</taxon>
        <taxon>Fungi</taxon>
        <taxon>Fungi incertae sedis</taxon>
        <taxon>Mucoromycota</taxon>
        <taxon>Glomeromycotina</taxon>
        <taxon>Glomeromycetes</taxon>
        <taxon>Glomerales</taxon>
        <taxon>Glomeraceae</taxon>
        <taxon>Funneliformis</taxon>
    </lineage>
</organism>
<feature type="non-terminal residue" evidence="1">
    <location>
        <position position="1"/>
    </location>
</feature>
<comment type="caution">
    <text evidence="1">The sequence shown here is derived from an EMBL/GenBank/DDBJ whole genome shotgun (WGS) entry which is preliminary data.</text>
</comment>
<evidence type="ECO:0000313" key="1">
    <source>
        <dbReference type="EMBL" id="CAI2199381.1"/>
    </source>
</evidence>
<dbReference type="AlphaFoldDB" id="A0A9W4T9V7"/>